<dbReference type="Proteomes" id="UP000055024">
    <property type="component" value="Unassembled WGS sequence"/>
</dbReference>
<name>A0A0V1HUZ0_9BILA</name>
<evidence type="ECO:0000313" key="1">
    <source>
        <dbReference type="EMBL" id="KRZ14191.1"/>
    </source>
</evidence>
<dbReference type="AlphaFoldDB" id="A0A0V1HUZ0"/>
<gene>
    <name evidence="1" type="ORF">T11_5572</name>
</gene>
<proteinExistence type="predicted"/>
<keyword evidence="2" id="KW-1185">Reference proteome</keyword>
<accession>A0A0V1HUZ0</accession>
<dbReference type="EMBL" id="JYDP01000026">
    <property type="protein sequence ID" value="KRZ14191.1"/>
    <property type="molecule type" value="Genomic_DNA"/>
</dbReference>
<dbReference type="OrthoDB" id="10346508at2759"/>
<reference evidence="1 2" key="1">
    <citation type="submission" date="2015-01" db="EMBL/GenBank/DDBJ databases">
        <title>Evolution of Trichinella species and genotypes.</title>
        <authorList>
            <person name="Korhonen P.K."/>
            <person name="Edoardo P."/>
            <person name="Giuseppe L.R."/>
            <person name="Gasser R.B."/>
        </authorList>
    </citation>
    <scope>NUCLEOTIDE SEQUENCE [LARGE SCALE GENOMIC DNA]</scope>
    <source>
        <strain evidence="1">ISS1029</strain>
    </source>
</reference>
<organism evidence="1 2">
    <name type="scientific">Trichinella zimbabwensis</name>
    <dbReference type="NCBI Taxonomy" id="268475"/>
    <lineage>
        <taxon>Eukaryota</taxon>
        <taxon>Metazoa</taxon>
        <taxon>Ecdysozoa</taxon>
        <taxon>Nematoda</taxon>
        <taxon>Enoplea</taxon>
        <taxon>Dorylaimia</taxon>
        <taxon>Trichinellida</taxon>
        <taxon>Trichinellidae</taxon>
        <taxon>Trichinella</taxon>
    </lineage>
</organism>
<sequence length="65" mass="7664">MEQEVQNHAVANNDNNALRKRNFEKAYVINIPHKLSVDKAINSHCQSVEQQQQQQLLQRQEHRKS</sequence>
<comment type="caution">
    <text evidence="1">The sequence shown here is derived from an EMBL/GenBank/DDBJ whole genome shotgun (WGS) entry which is preliminary data.</text>
</comment>
<protein>
    <submittedName>
        <fullName evidence="1">Uncharacterized protein</fullName>
    </submittedName>
</protein>
<evidence type="ECO:0000313" key="2">
    <source>
        <dbReference type="Proteomes" id="UP000055024"/>
    </source>
</evidence>